<dbReference type="PANTHER" id="PTHR36352:SF1">
    <property type="entry name" value="EXPRESSED PROTEIN"/>
    <property type="match status" value="1"/>
</dbReference>
<comment type="caution">
    <text evidence="1">The sequence shown here is derived from an EMBL/GenBank/DDBJ whole genome shotgun (WGS) entry which is preliminary data.</text>
</comment>
<organism evidence="1 2">
    <name type="scientific">Nicotiana attenuata</name>
    <name type="common">Coyote tobacco</name>
    <dbReference type="NCBI Taxonomy" id="49451"/>
    <lineage>
        <taxon>Eukaryota</taxon>
        <taxon>Viridiplantae</taxon>
        <taxon>Streptophyta</taxon>
        <taxon>Embryophyta</taxon>
        <taxon>Tracheophyta</taxon>
        <taxon>Spermatophyta</taxon>
        <taxon>Magnoliopsida</taxon>
        <taxon>eudicotyledons</taxon>
        <taxon>Gunneridae</taxon>
        <taxon>Pentapetalae</taxon>
        <taxon>asterids</taxon>
        <taxon>lamiids</taxon>
        <taxon>Solanales</taxon>
        <taxon>Solanaceae</taxon>
        <taxon>Nicotianoideae</taxon>
        <taxon>Nicotianeae</taxon>
        <taxon>Nicotiana</taxon>
    </lineage>
</organism>
<protein>
    <submittedName>
        <fullName evidence="1">Uncharacterized protein</fullName>
    </submittedName>
</protein>
<reference evidence="1" key="1">
    <citation type="submission" date="2016-11" db="EMBL/GenBank/DDBJ databases">
        <title>The genome of Nicotiana attenuata.</title>
        <authorList>
            <person name="Xu S."/>
            <person name="Brockmoeller T."/>
            <person name="Gaquerel E."/>
            <person name="Navarro A."/>
            <person name="Kuhl H."/>
            <person name="Gase K."/>
            <person name="Ling Z."/>
            <person name="Zhou W."/>
            <person name="Kreitzer C."/>
            <person name="Stanke M."/>
            <person name="Tang H."/>
            <person name="Lyons E."/>
            <person name="Pandey P."/>
            <person name="Pandey S.P."/>
            <person name="Timmermann B."/>
            <person name="Baldwin I.T."/>
        </authorList>
    </citation>
    <scope>NUCLEOTIDE SEQUENCE [LARGE SCALE GENOMIC DNA]</scope>
    <source>
        <strain evidence="1">UT</strain>
    </source>
</reference>
<accession>A0A1J6HWY0</accession>
<evidence type="ECO:0000313" key="1">
    <source>
        <dbReference type="EMBL" id="OIS96827.1"/>
    </source>
</evidence>
<evidence type="ECO:0000313" key="2">
    <source>
        <dbReference type="Proteomes" id="UP000187609"/>
    </source>
</evidence>
<sequence>MSSLATRQLFHITSSNSQEQICPFRSSPVFLTNKTNNSNRFFNISDFPDYKNLTVVVKAAAGDGRISPTNQDDEDGVSLETMKLPLYVDLARFETPLFQV</sequence>
<dbReference type="Gramene" id="OIS96827">
    <property type="protein sequence ID" value="OIS96827"/>
    <property type="gene ID" value="A4A49_02568"/>
</dbReference>
<keyword evidence="2" id="KW-1185">Reference proteome</keyword>
<dbReference type="OMA" id="IIHIMNI"/>
<dbReference type="OrthoDB" id="1930092at2759"/>
<dbReference type="PANTHER" id="PTHR36352">
    <property type="entry name" value="EXPRESSED PROTEIN"/>
    <property type="match status" value="1"/>
</dbReference>
<proteinExistence type="predicted"/>
<dbReference type="GO" id="GO:0009535">
    <property type="term" value="C:chloroplast thylakoid membrane"/>
    <property type="evidence" value="ECO:0007669"/>
    <property type="project" value="TreeGrafter"/>
</dbReference>
<name>A0A1J6HWY0_NICAT</name>
<dbReference type="AlphaFoldDB" id="A0A1J6HWY0"/>
<dbReference type="EMBL" id="MJEQ01037193">
    <property type="protein sequence ID" value="OIS96827.1"/>
    <property type="molecule type" value="Genomic_DNA"/>
</dbReference>
<gene>
    <name evidence="1" type="ORF">A4A49_02568</name>
</gene>
<dbReference type="Proteomes" id="UP000187609">
    <property type="component" value="Unassembled WGS sequence"/>
</dbReference>
<dbReference type="GO" id="GO:0009570">
    <property type="term" value="C:chloroplast stroma"/>
    <property type="evidence" value="ECO:0007669"/>
    <property type="project" value="TreeGrafter"/>
</dbReference>
<dbReference type="STRING" id="49451.A0A1J6HWY0"/>